<feature type="region of interest" description="Disordered" evidence="1">
    <location>
        <begin position="185"/>
        <end position="275"/>
    </location>
</feature>
<evidence type="ECO:0008006" key="5">
    <source>
        <dbReference type="Google" id="ProtNLM"/>
    </source>
</evidence>
<name>A0A645BQ65_9ZZZZ</name>
<dbReference type="Pfam" id="PF05598">
    <property type="entry name" value="DUF772"/>
    <property type="match status" value="1"/>
</dbReference>
<sequence length="487" mass="55852">MQRLPGWIIVAYNFRHCNLNQMYLLPPDMRDWLPGNHFVWFIMEIVSSLDLSAFFRRYNPEGDGRPAYHPSMMTSLYFYSYCTGERSSRKIERLCMESVPFRIISGDQQPDHTTISRFRKKFAPELSALFLQVVNLCYESGLCNFKTVSVDGTKIQASASMAANRNESGLKKEIKKYFKEADEADAREDELYGPGRRGDELPPELSTRENRLRKIKEVQERLRTEKEEKVRSQEEKLNMRKAQEESTGKKKRGRKPRSVEAVEKEASENLKGNLTDPDSRIMKTCKGYIQGFNAQAAASEDQIILSAEITQECNDKNQLIPMLEKTKENLDAVDSDIEIGTLLADAGYFSKKNLESIKPEDPDLLVAVSKEWKTRSAQAQGDGNEIPEPLTPVSAMEYKLLTPKGKELYKKRSITIEPVFGHIKEVLRFGRFMRRGLEACRCEWKMVCTAHNLLKLWRYGIDKVHEKIRKSRAIVPAEKGETLALAV</sequence>
<feature type="domain" description="Transposase IS4-like" evidence="2">
    <location>
        <begin position="279"/>
        <end position="453"/>
    </location>
</feature>
<dbReference type="InterPro" id="IPR002559">
    <property type="entry name" value="Transposase_11"/>
</dbReference>
<feature type="compositionally biased region" description="Basic and acidic residues" evidence="1">
    <location>
        <begin position="196"/>
        <end position="248"/>
    </location>
</feature>
<evidence type="ECO:0000259" key="3">
    <source>
        <dbReference type="Pfam" id="PF05598"/>
    </source>
</evidence>
<dbReference type="Pfam" id="PF01609">
    <property type="entry name" value="DDE_Tnp_1"/>
    <property type="match status" value="1"/>
</dbReference>
<dbReference type="InterPro" id="IPR008490">
    <property type="entry name" value="Transposase_InsH_N"/>
</dbReference>
<feature type="domain" description="Transposase InsH N-terminal" evidence="3">
    <location>
        <begin position="29"/>
        <end position="121"/>
    </location>
</feature>
<evidence type="ECO:0000259" key="2">
    <source>
        <dbReference type="Pfam" id="PF01609"/>
    </source>
</evidence>
<comment type="caution">
    <text evidence="4">The sequence shown here is derived from an EMBL/GenBank/DDBJ whole genome shotgun (WGS) entry which is preliminary data.</text>
</comment>
<dbReference type="AlphaFoldDB" id="A0A645BQ65"/>
<protein>
    <recommendedName>
        <fullName evidence="5">IS1182 family transposase</fullName>
    </recommendedName>
</protein>
<evidence type="ECO:0000256" key="1">
    <source>
        <dbReference type="SAM" id="MobiDB-lite"/>
    </source>
</evidence>
<feature type="compositionally biased region" description="Basic and acidic residues" evidence="1">
    <location>
        <begin position="257"/>
        <end position="268"/>
    </location>
</feature>
<evidence type="ECO:0000313" key="4">
    <source>
        <dbReference type="EMBL" id="MPM67536.1"/>
    </source>
</evidence>
<dbReference type="GO" id="GO:0003677">
    <property type="term" value="F:DNA binding"/>
    <property type="evidence" value="ECO:0007669"/>
    <property type="project" value="InterPro"/>
</dbReference>
<dbReference type="PANTHER" id="PTHR33408:SF2">
    <property type="entry name" value="TRANSPOSASE DDE DOMAIN-CONTAINING PROTEIN"/>
    <property type="match status" value="1"/>
</dbReference>
<reference evidence="4" key="1">
    <citation type="submission" date="2019-08" db="EMBL/GenBank/DDBJ databases">
        <authorList>
            <person name="Kucharzyk K."/>
            <person name="Murdoch R.W."/>
            <person name="Higgins S."/>
            <person name="Loffler F."/>
        </authorList>
    </citation>
    <scope>NUCLEOTIDE SEQUENCE</scope>
</reference>
<accession>A0A645BQ65</accession>
<dbReference type="PANTHER" id="PTHR33408">
    <property type="entry name" value="TRANSPOSASE"/>
    <property type="match status" value="1"/>
</dbReference>
<dbReference type="GO" id="GO:0006313">
    <property type="term" value="P:DNA transposition"/>
    <property type="evidence" value="ECO:0007669"/>
    <property type="project" value="InterPro"/>
</dbReference>
<dbReference type="GO" id="GO:0004803">
    <property type="term" value="F:transposase activity"/>
    <property type="evidence" value="ECO:0007669"/>
    <property type="project" value="InterPro"/>
</dbReference>
<gene>
    <name evidence="4" type="ORF">SDC9_114459</name>
</gene>
<organism evidence="4">
    <name type="scientific">bioreactor metagenome</name>
    <dbReference type="NCBI Taxonomy" id="1076179"/>
    <lineage>
        <taxon>unclassified sequences</taxon>
        <taxon>metagenomes</taxon>
        <taxon>ecological metagenomes</taxon>
    </lineage>
</organism>
<proteinExistence type="predicted"/>
<dbReference type="EMBL" id="VSSQ01021748">
    <property type="protein sequence ID" value="MPM67536.1"/>
    <property type="molecule type" value="Genomic_DNA"/>
</dbReference>